<dbReference type="Proteomes" id="UP000244496">
    <property type="component" value="Chromosome"/>
</dbReference>
<dbReference type="SUPFAM" id="SSF63999">
    <property type="entry name" value="Thiamin pyrophosphokinase, catalytic domain"/>
    <property type="match status" value="1"/>
</dbReference>
<dbReference type="InterPro" id="IPR007371">
    <property type="entry name" value="TPK_catalytic"/>
</dbReference>
<proteinExistence type="predicted"/>
<dbReference type="InterPro" id="IPR036759">
    <property type="entry name" value="TPK_catalytic_sf"/>
</dbReference>
<keyword evidence="2" id="KW-0547">Nucleotide-binding</keyword>
<dbReference type="PANTHER" id="PTHR41299">
    <property type="entry name" value="THIAMINE PYROPHOSPHOKINASE"/>
    <property type="match status" value="1"/>
</dbReference>
<dbReference type="GO" id="GO:0006772">
    <property type="term" value="P:thiamine metabolic process"/>
    <property type="evidence" value="ECO:0007669"/>
    <property type="project" value="UniProtKB-UniRule"/>
</dbReference>
<dbReference type="GO" id="GO:0016301">
    <property type="term" value="F:kinase activity"/>
    <property type="evidence" value="ECO:0007669"/>
    <property type="project" value="UniProtKB-KW"/>
</dbReference>
<evidence type="ECO:0000256" key="3">
    <source>
        <dbReference type="ARBA" id="ARBA00022777"/>
    </source>
</evidence>
<dbReference type="Pfam" id="PF04263">
    <property type="entry name" value="TPK_catalytic"/>
    <property type="match status" value="1"/>
</dbReference>
<dbReference type="GO" id="GO:0004788">
    <property type="term" value="F:thiamine diphosphokinase activity"/>
    <property type="evidence" value="ECO:0007669"/>
    <property type="project" value="UniProtKB-UniRule"/>
</dbReference>
<dbReference type="GO" id="GO:0005524">
    <property type="term" value="F:ATP binding"/>
    <property type="evidence" value="ECO:0007669"/>
    <property type="project" value="UniProtKB-KW"/>
</dbReference>
<dbReference type="KEGG" id="geh:HYN69_03880"/>
<feature type="domain" description="Thiamin pyrophosphokinase catalytic" evidence="6">
    <location>
        <begin position="30"/>
        <end position="120"/>
    </location>
</feature>
<sequence length="227" mass="23629">MNRPIVQSPDGVTLVGGGPVSKAELALALRFAPVIVAADGGADRVLAAGLMPEAVIGDFDSISAAARELIPSDRQHVIGEQATTDFDKALRSVQAPFVLALGFTGARVDHGLAVLNTLVRQGGRRCVLIGSRDVVFHAPARLEIDMRVGERFSLFPMAAVTGRSEGLEWPIGGIGFAPDGMVGTSNRVAARRVVLAMDGAGMLVILPRARLGAALRALLPEGLPRGA</sequence>
<keyword evidence="1" id="KW-0808">Transferase</keyword>
<reference evidence="7 8" key="1">
    <citation type="submission" date="2018-04" db="EMBL/GenBank/DDBJ databases">
        <title>Genome sequencing of Gemmobacter.</title>
        <authorList>
            <person name="Yi H."/>
            <person name="Baek M.-G."/>
        </authorList>
    </citation>
    <scope>NUCLEOTIDE SEQUENCE [LARGE SCALE GENOMIC DNA]</scope>
    <source>
        <strain evidence="7 8">HYN0069</strain>
    </source>
</reference>
<dbReference type="PANTHER" id="PTHR41299:SF1">
    <property type="entry name" value="THIAMINE PYROPHOSPHOKINASE"/>
    <property type="match status" value="1"/>
</dbReference>
<evidence type="ECO:0000313" key="8">
    <source>
        <dbReference type="Proteomes" id="UP000244496"/>
    </source>
</evidence>
<dbReference type="GO" id="GO:0009229">
    <property type="term" value="P:thiamine diphosphate biosynthetic process"/>
    <property type="evidence" value="ECO:0007669"/>
    <property type="project" value="InterPro"/>
</dbReference>
<dbReference type="EC" id="2.7.6.2" evidence="5"/>
<dbReference type="InterPro" id="IPR006282">
    <property type="entry name" value="Thi_PPkinase"/>
</dbReference>
<dbReference type="NCBIfam" id="TIGR01378">
    <property type="entry name" value="thi_PPkinase"/>
    <property type="match status" value="1"/>
</dbReference>
<evidence type="ECO:0000256" key="5">
    <source>
        <dbReference type="NCBIfam" id="TIGR01378"/>
    </source>
</evidence>
<dbReference type="InterPro" id="IPR036371">
    <property type="entry name" value="TPK_B1-bd_sf"/>
</dbReference>
<dbReference type="SUPFAM" id="SSF63862">
    <property type="entry name" value="Thiamin pyrophosphokinase, substrate-binding domain"/>
    <property type="match status" value="1"/>
</dbReference>
<dbReference type="EMBL" id="CP028918">
    <property type="protein sequence ID" value="AWB47756.1"/>
    <property type="molecule type" value="Genomic_DNA"/>
</dbReference>
<dbReference type="Gene3D" id="3.40.50.10240">
    <property type="entry name" value="Thiamin pyrophosphokinase, catalytic domain"/>
    <property type="match status" value="1"/>
</dbReference>
<name>A0A2S0UIW7_9RHOB</name>
<dbReference type="OrthoDB" id="7057856at2"/>
<protein>
    <recommendedName>
        <fullName evidence="5">Thiamine diphosphokinase</fullName>
        <ecNumber evidence="5">2.7.6.2</ecNumber>
    </recommendedName>
</protein>
<gene>
    <name evidence="7" type="ORF">HYN69_03880</name>
</gene>
<organism evidence="7 8">
    <name type="scientific">Paragemmobacter aquarius</name>
    <dbReference type="NCBI Taxonomy" id="2169400"/>
    <lineage>
        <taxon>Bacteria</taxon>
        <taxon>Pseudomonadati</taxon>
        <taxon>Pseudomonadota</taxon>
        <taxon>Alphaproteobacteria</taxon>
        <taxon>Rhodobacterales</taxon>
        <taxon>Paracoccaceae</taxon>
        <taxon>Paragemmobacter</taxon>
    </lineage>
</organism>
<keyword evidence="8" id="KW-1185">Reference proteome</keyword>
<dbReference type="CDD" id="cd07995">
    <property type="entry name" value="TPK"/>
    <property type="match status" value="1"/>
</dbReference>
<evidence type="ECO:0000256" key="4">
    <source>
        <dbReference type="ARBA" id="ARBA00022840"/>
    </source>
</evidence>
<accession>A0A2S0UIW7</accession>
<dbReference type="InterPro" id="IPR053149">
    <property type="entry name" value="TPK"/>
</dbReference>
<evidence type="ECO:0000256" key="2">
    <source>
        <dbReference type="ARBA" id="ARBA00022741"/>
    </source>
</evidence>
<dbReference type="AlphaFoldDB" id="A0A2S0UIW7"/>
<dbReference type="RefSeq" id="WP_108434581.1">
    <property type="nucleotide sequence ID" value="NZ_CP028918.1"/>
</dbReference>
<keyword evidence="3 7" id="KW-0418">Kinase</keyword>
<keyword evidence="4" id="KW-0067">ATP-binding</keyword>
<evidence type="ECO:0000259" key="6">
    <source>
        <dbReference type="Pfam" id="PF04263"/>
    </source>
</evidence>
<evidence type="ECO:0000256" key="1">
    <source>
        <dbReference type="ARBA" id="ARBA00022679"/>
    </source>
</evidence>
<evidence type="ECO:0000313" key="7">
    <source>
        <dbReference type="EMBL" id="AWB47756.1"/>
    </source>
</evidence>